<dbReference type="EMBL" id="CP035491">
    <property type="protein sequence ID" value="QAY74495.1"/>
    <property type="molecule type" value="Genomic_DNA"/>
</dbReference>
<dbReference type="OrthoDB" id="5191158at2"/>
<dbReference type="Proteomes" id="UP000291259">
    <property type="component" value="Chromosome"/>
</dbReference>
<dbReference type="AlphaFoldDB" id="A0A4P6FEZ0"/>
<protein>
    <submittedName>
        <fullName evidence="1">Fe-S oxidoreductase</fullName>
    </submittedName>
</protein>
<accession>A0A4P6FEZ0</accession>
<organism evidence="1 2">
    <name type="scientific">Agromyces protaetiae</name>
    <dbReference type="NCBI Taxonomy" id="2509455"/>
    <lineage>
        <taxon>Bacteria</taxon>
        <taxon>Bacillati</taxon>
        <taxon>Actinomycetota</taxon>
        <taxon>Actinomycetes</taxon>
        <taxon>Micrococcales</taxon>
        <taxon>Microbacteriaceae</taxon>
        <taxon>Agromyces</taxon>
    </lineage>
</organism>
<evidence type="ECO:0000313" key="2">
    <source>
        <dbReference type="Proteomes" id="UP000291259"/>
    </source>
</evidence>
<dbReference type="RefSeq" id="WP_129192040.1">
    <property type="nucleotide sequence ID" value="NZ_CP035491.1"/>
</dbReference>
<gene>
    <name evidence="1" type="ORF">ET445_15335</name>
</gene>
<sequence>MTEPRTTPGPALNDRVFRLRLLDSPVSRAGYRFATAVGYVWGFLWSTGRVERRQGLFVFQGMPKWAFRRGGACVGGCYLTDHNVSDRVLGHEAVHKQQWLKYGMLFPFLYLAAGIDPLKNRFEIEAGLEAGGYVRPSRARLPRTVA</sequence>
<proteinExistence type="predicted"/>
<evidence type="ECO:0000313" key="1">
    <source>
        <dbReference type="EMBL" id="QAY74495.1"/>
    </source>
</evidence>
<dbReference type="KEGG" id="agf:ET445_15335"/>
<reference evidence="1 2" key="1">
    <citation type="submission" date="2019-01" db="EMBL/GenBank/DDBJ databases">
        <title>Genome sequencing of strain FW100M-8.</title>
        <authorList>
            <person name="Heo J."/>
            <person name="Kim S.-J."/>
            <person name="Kim J.-S."/>
            <person name="Hong S.-B."/>
            <person name="Kwon S.-W."/>
        </authorList>
    </citation>
    <scope>NUCLEOTIDE SEQUENCE [LARGE SCALE GENOMIC DNA]</scope>
    <source>
        <strain evidence="1 2">FW100M-8</strain>
    </source>
</reference>
<name>A0A4P6FEZ0_9MICO</name>
<keyword evidence="2" id="KW-1185">Reference proteome</keyword>